<keyword evidence="5" id="KW-1185">Reference proteome</keyword>
<name>A0A2W1ELI0_9PLEO</name>
<dbReference type="OrthoDB" id="10553966at2759"/>
<evidence type="ECO:0000313" key="3">
    <source>
        <dbReference type="EMBL" id="KAI1515641.1"/>
    </source>
</evidence>
<reference evidence="5" key="4">
    <citation type="journal article" date="2022" name="Microb. Genom.">
        <title>A global pangenome for the wheat fungal pathogen Pyrenophora tritici-repentis and prediction of effector protein structural homology.</title>
        <authorList>
            <person name="Moolhuijzen P.M."/>
            <person name="See P.T."/>
            <person name="Shi G."/>
            <person name="Powell H.R."/>
            <person name="Cockram J."/>
            <person name="Jorgensen L.N."/>
            <person name="Benslimane H."/>
            <person name="Strelkov S.E."/>
            <person name="Turner J."/>
            <person name="Liu Z."/>
            <person name="Moffat C.S."/>
        </authorList>
    </citation>
    <scope>NUCLEOTIDE SEQUENCE [LARGE SCALE GENOMIC DNA]</scope>
</reference>
<reference evidence="2 4" key="1">
    <citation type="journal article" date="2018" name="BMC Genomics">
        <title>Comparative genomics of the wheat fungal pathogen Pyrenophora tritici-repentis reveals chromosomal variations and genome plasticity.</title>
        <authorList>
            <person name="Moolhuijzen P."/>
            <person name="See P.T."/>
            <person name="Hane J.K."/>
            <person name="Shi G."/>
            <person name="Liu Z."/>
            <person name="Oliver R.P."/>
            <person name="Moffat C.S."/>
        </authorList>
    </citation>
    <scope>NUCLEOTIDE SEQUENCE [LARGE SCALE GENOMIC DNA]</scope>
    <source>
        <strain evidence="2">M4</strain>
    </source>
</reference>
<protein>
    <submittedName>
        <fullName evidence="2">Uncharacterized protein</fullName>
    </submittedName>
</protein>
<feature type="region of interest" description="Disordered" evidence="1">
    <location>
        <begin position="27"/>
        <end position="57"/>
    </location>
</feature>
<comment type="caution">
    <text evidence="2">The sequence shown here is derived from an EMBL/GenBank/DDBJ whole genome shotgun (WGS) entry which is preliminary data.</text>
</comment>
<reference evidence="3" key="3">
    <citation type="journal article" date="2022" name="bioRxiv">
        <title>A global pangenome for the wheat fungal pathogen Pyrenophora tritici-repentis and prediction of effector protein structural homology.</title>
        <authorList>
            <person name="Moolhuijzen P."/>
            <person name="See P.T."/>
            <person name="Shi G."/>
            <person name="Powell H.R."/>
            <person name="Cockram J."/>
            <person name="Jorgensen L.N."/>
            <person name="Benslimane H."/>
            <person name="Strelkov S.E."/>
            <person name="Turner J."/>
            <person name="Liu Z."/>
            <person name="Moffat C.S."/>
        </authorList>
    </citation>
    <scope>NUCLEOTIDE SEQUENCE</scope>
    <source>
        <strain evidence="3">86-124</strain>
    </source>
</reference>
<reference evidence="3" key="2">
    <citation type="submission" date="2021-05" db="EMBL/GenBank/DDBJ databases">
        <authorList>
            <person name="Moolhuijzen P.M."/>
            <person name="Moffat C.S."/>
        </authorList>
    </citation>
    <scope>NUCLEOTIDE SEQUENCE</scope>
    <source>
        <strain evidence="3">86-124</strain>
    </source>
</reference>
<evidence type="ECO:0000256" key="1">
    <source>
        <dbReference type="SAM" id="MobiDB-lite"/>
    </source>
</evidence>
<gene>
    <name evidence="3" type="ORF">Ptr86124_005642</name>
    <name evidence="2" type="ORF">PtrM4_137220</name>
</gene>
<sequence length="57" mass="6627">MENSDPALDGQADPYTLLYAVAEQISIGNKRQRDRREHEDEKTDEYEDVDEDSEHSD</sequence>
<proteinExistence type="predicted"/>
<evidence type="ECO:0000313" key="5">
    <source>
        <dbReference type="Proteomes" id="UP000249757"/>
    </source>
</evidence>
<dbReference type="Proteomes" id="UP000249757">
    <property type="component" value="Unassembled WGS sequence"/>
</dbReference>
<accession>A0A2W1ELI0</accession>
<dbReference type="AlphaFoldDB" id="A0A2W1ELI0"/>
<evidence type="ECO:0000313" key="2">
    <source>
        <dbReference type="EMBL" id="KAF7567131.1"/>
    </source>
</evidence>
<dbReference type="Proteomes" id="UP000245464">
    <property type="component" value="Chromosome 8"/>
</dbReference>
<dbReference type="EMBL" id="NQIK02000008">
    <property type="protein sequence ID" value="KAF7567131.1"/>
    <property type="molecule type" value="Genomic_DNA"/>
</dbReference>
<dbReference type="EMBL" id="NRDI02000006">
    <property type="protein sequence ID" value="KAI1515641.1"/>
    <property type="molecule type" value="Genomic_DNA"/>
</dbReference>
<organism evidence="2 4">
    <name type="scientific">Pyrenophora tritici-repentis</name>
    <dbReference type="NCBI Taxonomy" id="45151"/>
    <lineage>
        <taxon>Eukaryota</taxon>
        <taxon>Fungi</taxon>
        <taxon>Dikarya</taxon>
        <taxon>Ascomycota</taxon>
        <taxon>Pezizomycotina</taxon>
        <taxon>Dothideomycetes</taxon>
        <taxon>Pleosporomycetidae</taxon>
        <taxon>Pleosporales</taxon>
        <taxon>Pleosporineae</taxon>
        <taxon>Pleosporaceae</taxon>
        <taxon>Pyrenophora</taxon>
    </lineage>
</organism>
<feature type="compositionally biased region" description="Acidic residues" evidence="1">
    <location>
        <begin position="42"/>
        <end position="57"/>
    </location>
</feature>
<evidence type="ECO:0000313" key="4">
    <source>
        <dbReference type="Proteomes" id="UP000245464"/>
    </source>
</evidence>